<gene>
    <name evidence="1" type="ORF">EHS11_04245</name>
</gene>
<dbReference type="InterPro" id="IPR007801">
    <property type="entry name" value="MbnB/TglH/ChrH"/>
</dbReference>
<dbReference type="Pfam" id="PF05114">
    <property type="entry name" value="MbnB_TglH_ChrH"/>
    <property type="match status" value="1"/>
</dbReference>
<organism evidence="1 2">
    <name type="scientific">Leptospira ilyithenensis</name>
    <dbReference type="NCBI Taxonomy" id="2484901"/>
    <lineage>
        <taxon>Bacteria</taxon>
        <taxon>Pseudomonadati</taxon>
        <taxon>Spirochaetota</taxon>
        <taxon>Spirochaetia</taxon>
        <taxon>Leptospirales</taxon>
        <taxon>Leptospiraceae</taxon>
        <taxon>Leptospira</taxon>
    </lineage>
</organism>
<proteinExistence type="predicted"/>
<reference evidence="1" key="1">
    <citation type="journal article" date="2019" name="PLoS Negl. Trop. Dis.">
        <title>Revisiting the worldwide diversity of Leptospira species in the environment.</title>
        <authorList>
            <person name="Vincent A.T."/>
            <person name="Schiettekatte O."/>
            <person name="Bourhy P."/>
            <person name="Veyrier F.J."/>
            <person name="Picardeau M."/>
        </authorList>
    </citation>
    <scope>NUCLEOTIDE SEQUENCE [LARGE SCALE GENOMIC DNA]</scope>
    <source>
        <strain evidence="1">201400974</strain>
    </source>
</reference>
<evidence type="ECO:0000313" key="1">
    <source>
        <dbReference type="EMBL" id="TGN13119.1"/>
    </source>
</evidence>
<dbReference type="PANTHER" id="PTHR42194">
    <property type="entry name" value="UPF0276 PROTEIN HI_1600"/>
    <property type="match status" value="1"/>
</dbReference>
<keyword evidence="2" id="KW-1185">Reference proteome</keyword>
<dbReference type="Gene3D" id="3.20.20.150">
    <property type="entry name" value="Divalent-metal-dependent TIM barrel enzymes"/>
    <property type="match status" value="1"/>
</dbReference>
<dbReference type="PANTHER" id="PTHR42194:SF1">
    <property type="entry name" value="UPF0276 PROTEIN HI_1600"/>
    <property type="match status" value="1"/>
</dbReference>
<dbReference type="Proteomes" id="UP000298264">
    <property type="component" value="Unassembled WGS sequence"/>
</dbReference>
<dbReference type="SUPFAM" id="SSF51658">
    <property type="entry name" value="Xylose isomerase-like"/>
    <property type="match status" value="1"/>
</dbReference>
<name>A0A4R9LT11_9LEPT</name>
<comment type="caution">
    <text evidence="1">The sequence shown here is derived from an EMBL/GenBank/DDBJ whole genome shotgun (WGS) entry which is preliminary data.</text>
</comment>
<protein>
    <submittedName>
        <fullName evidence="1">DUF692 domain-containing protein</fullName>
    </submittedName>
</protein>
<dbReference type="NCBIfam" id="NF003818">
    <property type="entry name" value="PRK05409.1"/>
    <property type="match status" value="1"/>
</dbReference>
<sequence>MQRTRLEGNFRKRLCIERWKVRKILKPLEHLTSIYGVGLRREHYPYLLEKPDTDIDWFEVISENYMNTEGRPMSVLESIRKDYPVACHGVGMSLGSATGIDRKYLKDLKRLIERVEPFLVSDHLAWNDRNGIRLHELIPVPYHEECLEAITKNIDNVQNELHRQIAVENISAYFNYTSSSMSECEFVSQLVRRTGCLLLLDINNIYVNAKNFHFDPMDFVRSIPKESIAQIHLAGFTDMGNFLFDTHAEPVHQEVWNLFETSLAYIPENVPIMIEWDEDVPEFYRLEEELNKARKIVKRGHKNEAEKTSESVL</sequence>
<dbReference type="AlphaFoldDB" id="A0A4R9LT11"/>
<dbReference type="OrthoDB" id="9763101at2"/>
<accession>A0A4R9LT11</accession>
<dbReference type="InterPro" id="IPR036237">
    <property type="entry name" value="Xyl_isomerase-like_sf"/>
</dbReference>
<evidence type="ECO:0000313" key="2">
    <source>
        <dbReference type="Proteomes" id="UP000298264"/>
    </source>
</evidence>
<dbReference type="EMBL" id="RQHV01000032">
    <property type="protein sequence ID" value="TGN13119.1"/>
    <property type="molecule type" value="Genomic_DNA"/>
</dbReference>